<dbReference type="InterPro" id="IPR045865">
    <property type="entry name" value="ACT-like_dom_sf"/>
</dbReference>
<proteinExistence type="predicted"/>
<gene>
    <name evidence="1" type="ORF">BZG00_14990</name>
    <name evidence="2" type="ORF">BZG09_09430</name>
</gene>
<dbReference type="EMBL" id="MUEK01000021">
    <property type="protein sequence ID" value="OOE38052.1"/>
    <property type="molecule type" value="Genomic_DNA"/>
</dbReference>
<dbReference type="EMBL" id="MUEO01000020">
    <property type="protein sequence ID" value="OOE43830.1"/>
    <property type="molecule type" value="Genomic_DNA"/>
</dbReference>
<accession>A0AB36K6P4</accession>
<evidence type="ECO:0000313" key="3">
    <source>
        <dbReference type="Proteomes" id="UP000188726"/>
    </source>
</evidence>
<dbReference type="RefSeq" id="WP_069362342.1">
    <property type="nucleotide sequence ID" value="NZ_CP040021.1"/>
</dbReference>
<evidence type="ECO:0000313" key="1">
    <source>
        <dbReference type="EMBL" id="OOE38052.1"/>
    </source>
</evidence>
<evidence type="ECO:0000313" key="4">
    <source>
        <dbReference type="Proteomes" id="UP000189021"/>
    </source>
</evidence>
<protein>
    <submittedName>
        <fullName evidence="2">Acetolactate synthase 2 small subunit</fullName>
    </submittedName>
</protein>
<organism evidence="2 3">
    <name type="scientific">Salinivibrio kushneri</name>
    <dbReference type="NCBI Taxonomy" id="1908198"/>
    <lineage>
        <taxon>Bacteria</taxon>
        <taxon>Pseudomonadati</taxon>
        <taxon>Pseudomonadota</taxon>
        <taxon>Gammaproteobacteria</taxon>
        <taxon>Vibrionales</taxon>
        <taxon>Vibrionaceae</taxon>
        <taxon>Salinivibrio</taxon>
    </lineage>
</organism>
<dbReference type="Gene3D" id="3.30.70.260">
    <property type="match status" value="1"/>
</dbReference>
<dbReference type="GeneID" id="89610531"/>
<sequence length="85" mass="9789">MMQHQFSIHATHSPELLERVLRVIRHRGFTVCQFNMSLPSESGQVIFDVTVESQRAIETLRPQLTKLWDVAEVMMSSSQPHSLRA</sequence>
<name>A0AB36K6P4_9GAMM</name>
<keyword evidence="4" id="KW-1185">Reference proteome</keyword>
<dbReference type="SUPFAM" id="SSF55021">
    <property type="entry name" value="ACT-like"/>
    <property type="match status" value="1"/>
</dbReference>
<dbReference type="Proteomes" id="UP000189021">
    <property type="component" value="Unassembled WGS sequence"/>
</dbReference>
<dbReference type="Proteomes" id="UP000188726">
    <property type="component" value="Unassembled WGS sequence"/>
</dbReference>
<comment type="caution">
    <text evidence="2">The sequence shown here is derived from an EMBL/GenBank/DDBJ whole genome shotgun (WGS) entry which is preliminary data.</text>
</comment>
<dbReference type="NCBIfam" id="NF008362">
    <property type="entry name" value="PRK11152.1"/>
    <property type="match status" value="1"/>
</dbReference>
<dbReference type="Pfam" id="PF13710">
    <property type="entry name" value="ACT_5"/>
    <property type="match status" value="1"/>
</dbReference>
<evidence type="ECO:0000313" key="2">
    <source>
        <dbReference type="EMBL" id="OOE43830.1"/>
    </source>
</evidence>
<dbReference type="AlphaFoldDB" id="A0AB36K6P4"/>
<reference evidence="3 4" key="1">
    <citation type="journal article" date="2017" name="Genome Announc.">
        <title>Draft Genome Sequences of Salinivibrio proteolyticus, Salinivibrio sharmensis, Salinivibrio siamensis, Salinivibrio costicola subsp. alcaliphilus, Salinivibrio costicola subsp. vallismortis, and 29 New Isolates Belonging to the Genus Salinivibrio.</title>
        <authorList>
            <person name="Lopez-Hermoso C."/>
            <person name="de la Haba R.R."/>
            <person name="Sanchez-Porro C."/>
            <person name="Bayliss S.C."/>
            <person name="Feil E.J."/>
            <person name="Ventosa A."/>
        </authorList>
    </citation>
    <scope>NUCLEOTIDE SEQUENCE [LARGE SCALE GENOMIC DNA]</scope>
    <source>
        <strain evidence="1 4">AL184</strain>
        <strain evidence="2 3">IC202</strain>
    </source>
</reference>